<evidence type="ECO:0000313" key="2">
    <source>
        <dbReference type="EMBL" id="HCO70232.1"/>
    </source>
</evidence>
<keyword evidence="1" id="KW-0472">Membrane</keyword>
<dbReference type="AlphaFoldDB" id="A0A3D3TPH1"/>
<proteinExistence type="predicted"/>
<organism evidence="2 3">
    <name type="scientific">Mesotoga infera</name>
    <dbReference type="NCBI Taxonomy" id="1236046"/>
    <lineage>
        <taxon>Bacteria</taxon>
        <taxon>Thermotogati</taxon>
        <taxon>Thermotogota</taxon>
        <taxon>Thermotogae</taxon>
        <taxon>Kosmotogales</taxon>
        <taxon>Kosmotogaceae</taxon>
        <taxon>Mesotoga</taxon>
    </lineage>
</organism>
<protein>
    <submittedName>
        <fullName evidence="2">Uncharacterized protein</fullName>
    </submittedName>
</protein>
<gene>
    <name evidence="2" type="ORF">DIT26_06615</name>
</gene>
<comment type="caution">
    <text evidence="2">The sequence shown here is derived from an EMBL/GenBank/DDBJ whole genome shotgun (WGS) entry which is preliminary data.</text>
</comment>
<keyword evidence="1" id="KW-1133">Transmembrane helix</keyword>
<feature type="transmembrane region" description="Helical" evidence="1">
    <location>
        <begin position="22"/>
        <end position="42"/>
    </location>
</feature>
<evidence type="ECO:0000313" key="3">
    <source>
        <dbReference type="Proteomes" id="UP000264215"/>
    </source>
</evidence>
<dbReference type="EMBL" id="DQBS01000151">
    <property type="protein sequence ID" value="HCO70232.1"/>
    <property type="molecule type" value="Genomic_DNA"/>
</dbReference>
<name>A0A3D3TPH1_9BACT</name>
<accession>A0A3D3TPH1</accession>
<evidence type="ECO:0000256" key="1">
    <source>
        <dbReference type="SAM" id="Phobius"/>
    </source>
</evidence>
<sequence length="244" mass="27104">MNCLEVPIMSLIKPKRRRGPKLLWLILVIIVAVAVGAGYVYFTINGVKNSDEMKAGNVDYLFYWQEGADSLYYYLRTTAGGRTSVVTFPVYATIENSQEVLDPKTGASAIEIIHNWLDIKGDFSYFASLSPELIDTLTSKLGVDALNPVQLIDGMALRGFKILDYWKIADYAETFKEYDGSSTMTPRAIAVLLERLGNSSRMAYQLETSTQFPLKISIGVGGESVSRLYLKPDSLDSVKRALSN</sequence>
<dbReference type="Proteomes" id="UP000264215">
    <property type="component" value="Unassembled WGS sequence"/>
</dbReference>
<reference evidence="2 3" key="1">
    <citation type="journal article" date="2018" name="Nat. Biotechnol.">
        <title>A standardized bacterial taxonomy based on genome phylogeny substantially revises the tree of life.</title>
        <authorList>
            <person name="Parks D.H."/>
            <person name="Chuvochina M."/>
            <person name="Waite D.W."/>
            <person name="Rinke C."/>
            <person name="Skarshewski A."/>
            <person name="Chaumeil P.A."/>
            <person name="Hugenholtz P."/>
        </authorList>
    </citation>
    <scope>NUCLEOTIDE SEQUENCE [LARGE SCALE GENOMIC DNA]</scope>
    <source>
        <strain evidence="2">UBA9905</strain>
    </source>
</reference>
<keyword evidence="1" id="KW-0812">Transmembrane</keyword>